<sequence length="745" mass="85464">MNTTVPQDNNIAQNDINSTCENDPVSNLEFKNGPRRSYLVSQPNNRLEKLRSIRTFKERLTVLFLILFTAVVRLYNLQYPDSVVFDEVHFGGFASKYIKGIFFMDVHPPLIKMVFAAISYLCGFDGSFQFESIGEKYPSNTPYVPMRLFSAILGSLTVLLMYMTLKYSGVSIFVCLLITVSFVLENSFVTISRYILLDSPLIFFIALTVYSYKRFELYPIDTCKSYKALLSTGIALGLAISSKWVGLFTLAWVGLLSICRIWLSIGDLSLKPNKIIKLILAKFVCLLVVPFIIYCMAFKIHFDTLTNAGDGAGFFSSAFRSTLHNSNVPANILRDVGISSVVTIRHVGTMGGYLHSHPHPLETGSKQQQITLYPHLDDNNKWIIELASNPGVTVPNFESLKDGTQIRLLHPLTYCRLHSHDFPAPVSEFSDWQTEVSCYGAHGFDGDVNDTWVIEIDKQATTDPEAKQRVIALKTIFRLKHFVSGCYLFSHEVNLPAWGFNQQEVTCATQGKFHLTQWYVEDNENMNLDESKSPRVSYEKPSFWRKFIESHQKMWHINKNLVASHLYSSYPSSWPFLSRGISYWSEGNRRVYLLGNAIMWWSVSLFALFSIGIFMVELVSWQLGATSIFKDPHIINFNLQTFHYLLGFTIHFVPSFFMKRQLFLHHYLPAYYFGILALACGFNLLVTYFNRRTKIVGMLALIIFTGGCIYFFNTYKPLIYGLSWSRKECRKSKWLLNWDYDCNIF</sequence>
<feature type="transmembrane region" description="Helical" evidence="15">
    <location>
        <begin position="695"/>
        <end position="712"/>
    </location>
</feature>
<dbReference type="CDD" id="cd23283">
    <property type="entry name" value="beta-trefoil_MIR_PMT1-like"/>
    <property type="match status" value="1"/>
</dbReference>
<feature type="transmembrane region" description="Helical" evidence="15">
    <location>
        <begin position="670"/>
        <end position="689"/>
    </location>
</feature>
<evidence type="ECO:0000256" key="5">
    <source>
        <dbReference type="ARBA" id="ARBA00022676"/>
    </source>
</evidence>
<dbReference type="SMART" id="SM00472">
    <property type="entry name" value="MIR"/>
    <property type="match status" value="3"/>
</dbReference>
<evidence type="ECO:0000256" key="3">
    <source>
        <dbReference type="ARBA" id="ARBA00007222"/>
    </source>
</evidence>
<comment type="pathway">
    <text evidence="2 15">Protein modification; protein glycosylation.</text>
</comment>
<dbReference type="Proteomes" id="UP001306508">
    <property type="component" value="Unassembled WGS sequence"/>
</dbReference>
<dbReference type="PANTHER" id="PTHR10050:SF50">
    <property type="entry name" value="DOLICHYL-PHOSPHATE-MANNOSE--PROTEIN MANNOSYLTRANSFERASE 1-RELATED"/>
    <property type="match status" value="1"/>
</dbReference>
<keyword evidence="9 15" id="KW-0256">Endoplasmic reticulum</keyword>
<dbReference type="Pfam" id="PF02815">
    <property type="entry name" value="MIR"/>
    <property type="match status" value="1"/>
</dbReference>
<dbReference type="GO" id="GO:0004169">
    <property type="term" value="F:dolichyl-phosphate-mannose-protein mannosyltransferase activity"/>
    <property type="evidence" value="ECO:0007669"/>
    <property type="project" value="UniProtKB-UniRule"/>
</dbReference>
<dbReference type="SUPFAM" id="SSF82109">
    <property type="entry name" value="MIR domain"/>
    <property type="match status" value="1"/>
</dbReference>
<feature type="transmembrane region" description="Helical" evidence="15">
    <location>
        <begin position="233"/>
        <end position="263"/>
    </location>
</feature>
<dbReference type="PANTHER" id="PTHR10050">
    <property type="entry name" value="DOLICHYL-PHOSPHATE-MANNOSE--PROTEIN MANNOSYLTRANSFERASE"/>
    <property type="match status" value="1"/>
</dbReference>
<evidence type="ECO:0000256" key="13">
    <source>
        <dbReference type="ARBA" id="ARBA00045085"/>
    </source>
</evidence>
<keyword evidence="11 15" id="KW-0472">Membrane</keyword>
<feature type="transmembrane region" description="Helical" evidence="15">
    <location>
        <begin position="144"/>
        <end position="163"/>
    </location>
</feature>
<evidence type="ECO:0000256" key="2">
    <source>
        <dbReference type="ARBA" id="ARBA00004922"/>
    </source>
</evidence>
<dbReference type="Gene3D" id="2.80.10.50">
    <property type="match status" value="1"/>
</dbReference>
<feature type="transmembrane region" description="Helical" evidence="15">
    <location>
        <begin position="170"/>
        <end position="188"/>
    </location>
</feature>
<feature type="transmembrane region" description="Helical" evidence="15">
    <location>
        <begin position="275"/>
        <end position="297"/>
    </location>
</feature>
<feature type="domain" description="MIR" evidence="16">
    <location>
        <begin position="333"/>
        <end position="387"/>
    </location>
</feature>
<comment type="similarity">
    <text evidence="3 15">Belongs to the glycosyltransferase 39 family.</text>
</comment>
<comment type="subcellular location">
    <subcellularLocation>
        <location evidence="1 15">Endoplasmic reticulum membrane</location>
        <topology evidence="1 15">Multi-pass membrane protein</topology>
    </subcellularLocation>
</comment>
<dbReference type="Pfam" id="PF02366">
    <property type="entry name" value="PMT"/>
    <property type="match status" value="1"/>
</dbReference>
<dbReference type="GO" id="GO:0005789">
    <property type="term" value="C:endoplasmic reticulum membrane"/>
    <property type="evidence" value="ECO:0007669"/>
    <property type="project" value="UniProtKB-SubCell"/>
</dbReference>
<organism evidence="17 18">
    <name type="scientific">Arxiozyma heterogenica</name>
    <dbReference type="NCBI Taxonomy" id="278026"/>
    <lineage>
        <taxon>Eukaryota</taxon>
        <taxon>Fungi</taxon>
        <taxon>Dikarya</taxon>
        <taxon>Ascomycota</taxon>
        <taxon>Saccharomycotina</taxon>
        <taxon>Saccharomycetes</taxon>
        <taxon>Saccharomycetales</taxon>
        <taxon>Saccharomycetaceae</taxon>
        <taxon>Arxiozyma</taxon>
    </lineage>
</organism>
<evidence type="ECO:0000313" key="18">
    <source>
        <dbReference type="Proteomes" id="UP001306508"/>
    </source>
</evidence>
<evidence type="ECO:0000256" key="7">
    <source>
        <dbReference type="ARBA" id="ARBA00022692"/>
    </source>
</evidence>
<name>A0AAN7ZRY4_9SACH</name>
<feature type="transmembrane region" description="Helical" evidence="15">
    <location>
        <begin position="641"/>
        <end position="658"/>
    </location>
</feature>
<evidence type="ECO:0000256" key="1">
    <source>
        <dbReference type="ARBA" id="ARBA00004477"/>
    </source>
</evidence>
<protein>
    <recommendedName>
        <fullName evidence="4 15">Dolichyl-phosphate-mannose--protein mannosyltransferase</fullName>
        <ecNumber evidence="4 15">2.4.1.109</ecNumber>
    </recommendedName>
</protein>
<evidence type="ECO:0000256" key="14">
    <source>
        <dbReference type="ARBA" id="ARBA00045102"/>
    </source>
</evidence>
<keyword evidence="6 15" id="KW-0808">Transferase</keyword>
<dbReference type="InterPro" id="IPR032421">
    <property type="entry name" value="PMT_4TMC"/>
</dbReference>
<dbReference type="Pfam" id="PF16192">
    <property type="entry name" value="PMT_4TMC"/>
    <property type="match status" value="1"/>
</dbReference>
<dbReference type="InterPro" id="IPR036300">
    <property type="entry name" value="MIR_dom_sf"/>
</dbReference>
<proteinExistence type="inferred from homology"/>
<feature type="transmembrane region" description="Helical" evidence="15">
    <location>
        <begin position="598"/>
        <end position="621"/>
    </location>
</feature>
<evidence type="ECO:0000259" key="16">
    <source>
        <dbReference type="PROSITE" id="PS50919"/>
    </source>
</evidence>
<dbReference type="EMBL" id="JAWIZZ010000051">
    <property type="protein sequence ID" value="KAK5778799.1"/>
    <property type="molecule type" value="Genomic_DNA"/>
</dbReference>
<evidence type="ECO:0000313" key="17">
    <source>
        <dbReference type="EMBL" id="KAK5778799.1"/>
    </source>
</evidence>
<feature type="transmembrane region" description="Helical" evidence="15">
    <location>
        <begin position="60"/>
        <end position="77"/>
    </location>
</feature>
<dbReference type="EC" id="2.4.1.109" evidence="4 15"/>
<comment type="function">
    <text evidence="15">Transfers mannose from Dol-P-mannose to Ser or Thr residues on proteins.</text>
</comment>
<evidence type="ECO:0000256" key="8">
    <source>
        <dbReference type="ARBA" id="ARBA00022737"/>
    </source>
</evidence>
<comment type="catalytic activity">
    <reaction evidence="14 15">
        <text>a di-trans,poly-cis-dolichyl beta-D-mannosyl phosphate + L-seryl-[protein] = 3-O-(alpha-D-mannosyl)-L-seryl-[protein] + a di-trans,poly-cis-dolichyl phosphate + H(+)</text>
        <dbReference type="Rhea" id="RHEA:17377"/>
        <dbReference type="Rhea" id="RHEA-COMP:9863"/>
        <dbReference type="Rhea" id="RHEA-COMP:13546"/>
        <dbReference type="Rhea" id="RHEA-COMP:19498"/>
        <dbReference type="Rhea" id="RHEA-COMP:19501"/>
        <dbReference type="ChEBI" id="CHEBI:15378"/>
        <dbReference type="ChEBI" id="CHEBI:29999"/>
        <dbReference type="ChEBI" id="CHEBI:57683"/>
        <dbReference type="ChEBI" id="CHEBI:58211"/>
        <dbReference type="ChEBI" id="CHEBI:137321"/>
        <dbReference type="EC" id="2.4.1.109"/>
    </reaction>
</comment>
<dbReference type="InterPro" id="IPR016093">
    <property type="entry name" value="MIR_motif"/>
</dbReference>
<keyword evidence="8" id="KW-0677">Repeat</keyword>
<evidence type="ECO:0000256" key="9">
    <source>
        <dbReference type="ARBA" id="ARBA00022824"/>
    </source>
</evidence>
<dbReference type="InterPro" id="IPR003342">
    <property type="entry name" value="ArnT-like_N"/>
</dbReference>
<evidence type="ECO:0000256" key="10">
    <source>
        <dbReference type="ARBA" id="ARBA00022989"/>
    </source>
</evidence>
<evidence type="ECO:0000256" key="15">
    <source>
        <dbReference type="RuleBase" id="RU367007"/>
    </source>
</evidence>
<accession>A0AAN7ZRY4</accession>
<keyword evidence="12" id="KW-0325">Glycoprotein</keyword>
<keyword evidence="10 15" id="KW-1133">Transmembrane helix</keyword>
<evidence type="ECO:0000256" key="4">
    <source>
        <dbReference type="ARBA" id="ARBA00012839"/>
    </source>
</evidence>
<keyword evidence="5 15" id="KW-0328">Glycosyltransferase</keyword>
<feature type="transmembrane region" description="Helical" evidence="15">
    <location>
        <begin position="194"/>
        <end position="212"/>
    </location>
</feature>
<evidence type="ECO:0000256" key="6">
    <source>
        <dbReference type="ARBA" id="ARBA00022679"/>
    </source>
</evidence>
<evidence type="ECO:0000256" key="12">
    <source>
        <dbReference type="ARBA" id="ARBA00023180"/>
    </source>
</evidence>
<gene>
    <name evidence="17" type="ORF">RI543_003723</name>
</gene>
<feature type="domain" description="MIR" evidence="16">
    <location>
        <begin position="397"/>
        <end position="457"/>
    </location>
</feature>
<comment type="caution">
    <text evidence="17">The sequence shown here is derived from an EMBL/GenBank/DDBJ whole genome shotgun (WGS) entry which is preliminary data.</text>
</comment>
<keyword evidence="18" id="KW-1185">Reference proteome</keyword>
<evidence type="ECO:0000256" key="11">
    <source>
        <dbReference type="ARBA" id="ARBA00023136"/>
    </source>
</evidence>
<reference evidence="18" key="1">
    <citation type="submission" date="2023-07" db="EMBL/GenBank/DDBJ databases">
        <title>A draft genome of Kazachstania heterogenica Y-27499.</title>
        <authorList>
            <person name="Donic C."/>
            <person name="Kralova J.S."/>
            <person name="Fidel L."/>
            <person name="Ben-Dor S."/>
            <person name="Jung S."/>
        </authorList>
    </citation>
    <scope>NUCLEOTIDE SEQUENCE [LARGE SCALE GENOMIC DNA]</scope>
    <source>
        <strain evidence="18">Y27499</strain>
    </source>
</reference>
<dbReference type="AlphaFoldDB" id="A0AAN7ZRY4"/>
<keyword evidence="7 15" id="KW-0812">Transmembrane</keyword>
<dbReference type="PROSITE" id="PS50919">
    <property type="entry name" value="MIR"/>
    <property type="match status" value="3"/>
</dbReference>
<feature type="domain" description="MIR" evidence="16">
    <location>
        <begin position="468"/>
        <end position="523"/>
    </location>
</feature>
<dbReference type="InterPro" id="IPR027005">
    <property type="entry name" value="PMT-like"/>
</dbReference>
<comment type="catalytic activity">
    <reaction evidence="13 15">
        <text>a di-trans,poly-cis-dolichyl beta-D-mannosyl phosphate + L-threonyl-[protein] = 3-O-(alpha-D-mannosyl)-L-threonyl-[protein] + a di-trans,poly-cis-dolichyl phosphate + H(+)</text>
        <dbReference type="Rhea" id="RHEA:53396"/>
        <dbReference type="Rhea" id="RHEA-COMP:11060"/>
        <dbReference type="Rhea" id="RHEA-COMP:13547"/>
        <dbReference type="Rhea" id="RHEA-COMP:19498"/>
        <dbReference type="Rhea" id="RHEA-COMP:19501"/>
        <dbReference type="ChEBI" id="CHEBI:15378"/>
        <dbReference type="ChEBI" id="CHEBI:30013"/>
        <dbReference type="ChEBI" id="CHEBI:57683"/>
        <dbReference type="ChEBI" id="CHEBI:58211"/>
        <dbReference type="ChEBI" id="CHEBI:137323"/>
        <dbReference type="EC" id="2.4.1.109"/>
    </reaction>
</comment>